<dbReference type="GO" id="GO:0035438">
    <property type="term" value="F:cyclic-di-GMP binding"/>
    <property type="evidence" value="ECO:0007669"/>
    <property type="project" value="InterPro"/>
</dbReference>
<dbReference type="EMBL" id="FOMR01000004">
    <property type="protein sequence ID" value="SFD84082.1"/>
    <property type="molecule type" value="Genomic_DNA"/>
</dbReference>
<sequence>MYYKRNESFRFTFNEPVAGKLTKHEGNDMTTIDVDLLDVSTQGAKLKCVNTIELNKNTPIFLVFQLNTVSFQAAGNVVWIKKYPQSFEFGVHLDTDEMFQQSITQQLKQIARQRNK</sequence>
<evidence type="ECO:0000313" key="2">
    <source>
        <dbReference type="EMBL" id="SFD84082.1"/>
    </source>
</evidence>
<dbReference type="Gene3D" id="2.40.10.220">
    <property type="entry name" value="predicted glycosyltransferase like domains"/>
    <property type="match status" value="1"/>
</dbReference>
<dbReference type="Pfam" id="PF07238">
    <property type="entry name" value="PilZ"/>
    <property type="match status" value="1"/>
</dbReference>
<dbReference type="RefSeq" id="WP_177183373.1">
    <property type="nucleotide sequence ID" value="NZ_FOMR01000004.1"/>
</dbReference>
<reference evidence="3" key="1">
    <citation type="submission" date="2016-10" db="EMBL/GenBank/DDBJ databases">
        <authorList>
            <person name="Varghese N."/>
            <person name="Submissions S."/>
        </authorList>
    </citation>
    <scope>NUCLEOTIDE SEQUENCE [LARGE SCALE GENOMIC DNA]</scope>
    <source>
        <strain evidence="3">DSM 22530</strain>
    </source>
</reference>
<organism evidence="2 3">
    <name type="scientific">Lentibacillus persicus</name>
    <dbReference type="NCBI Taxonomy" id="640948"/>
    <lineage>
        <taxon>Bacteria</taxon>
        <taxon>Bacillati</taxon>
        <taxon>Bacillota</taxon>
        <taxon>Bacilli</taxon>
        <taxon>Bacillales</taxon>
        <taxon>Bacillaceae</taxon>
        <taxon>Lentibacillus</taxon>
    </lineage>
</organism>
<dbReference type="InterPro" id="IPR009875">
    <property type="entry name" value="PilZ_domain"/>
</dbReference>
<proteinExistence type="predicted"/>
<dbReference type="SUPFAM" id="SSF141371">
    <property type="entry name" value="PilZ domain-like"/>
    <property type="match status" value="1"/>
</dbReference>
<protein>
    <submittedName>
        <fullName evidence="2">PilZ domain-containing protein</fullName>
    </submittedName>
</protein>
<gene>
    <name evidence="2" type="ORF">SAMN05216238_104340</name>
</gene>
<dbReference type="Proteomes" id="UP000199474">
    <property type="component" value="Unassembled WGS sequence"/>
</dbReference>
<keyword evidence="3" id="KW-1185">Reference proteome</keyword>
<evidence type="ECO:0000313" key="3">
    <source>
        <dbReference type="Proteomes" id="UP000199474"/>
    </source>
</evidence>
<name>A0A1I1VLZ4_9BACI</name>
<dbReference type="STRING" id="640948.SAMN05216238_104340"/>
<accession>A0A1I1VLZ4</accession>
<feature type="domain" description="PilZ" evidence="1">
    <location>
        <begin position="5"/>
        <end position="97"/>
    </location>
</feature>
<dbReference type="AlphaFoldDB" id="A0A1I1VLZ4"/>
<evidence type="ECO:0000259" key="1">
    <source>
        <dbReference type="Pfam" id="PF07238"/>
    </source>
</evidence>